<feature type="transmembrane region" description="Helical" evidence="1">
    <location>
        <begin position="94"/>
        <end position="115"/>
    </location>
</feature>
<gene>
    <name evidence="2" type="ORF">EV383_2735</name>
</gene>
<proteinExistence type="predicted"/>
<dbReference type="GO" id="GO:0005886">
    <property type="term" value="C:plasma membrane"/>
    <property type="evidence" value="ECO:0007669"/>
    <property type="project" value="TreeGrafter"/>
</dbReference>
<keyword evidence="1" id="KW-1133">Transmembrane helix</keyword>
<reference evidence="2 3" key="1">
    <citation type="submission" date="2019-02" db="EMBL/GenBank/DDBJ databases">
        <title>Sequencing the genomes of 1000 actinobacteria strains.</title>
        <authorList>
            <person name="Klenk H.-P."/>
        </authorList>
    </citation>
    <scope>NUCLEOTIDE SEQUENCE [LARGE SCALE GENOMIC DNA]</scope>
    <source>
        <strain evidence="2 3">DSM 45779</strain>
    </source>
</reference>
<name>A0A4Q7UXR5_PSEST</name>
<dbReference type="Proteomes" id="UP000291591">
    <property type="component" value="Unassembled WGS sequence"/>
</dbReference>
<keyword evidence="3" id="KW-1185">Reference proteome</keyword>
<dbReference type="RefSeq" id="WP_130290247.1">
    <property type="nucleotide sequence ID" value="NZ_SHKL01000001.1"/>
</dbReference>
<dbReference type="AlphaFoldDB" id="A0A4Q7UXR5"/>
<evidence type="ECO:0000256" key="1">
    <source>
        <dbReference type="SAM" id="Phobius"/>
    </source>
</evidence>
<dbReference type="Pfam" id="PF05656">
    <property type="entry name" value="DUF805"/>
    <property type="match status" value="1"/>
</dbReference>
<dbReference type="OrthoDB" id="9812349at2"/>
<dbReference type="InterPro" id="IPR008523">
    <property type="entry name" value="DUF805"/>
</dbReference>
<dbReference type="PANTHER" id="PTHR34980:SF2">
    <property type="entry name" value="INNER MEMBRANE PROTEIN YHAH-RELATED"/>
    <property type="match status" value="1"/>
</dbReference>
<evidence type="ECO:0000313" key="3">
    <source>
        <dbReference type="Proteomes" id="UP000291591"/>
    </source>
</evidence>
<protein>
    <submittedName>
        <fullName evidence="2">Uncharacterized membrane protein YhaH (DUF805 family)</fullName>
    </submittedName>
</protein>
<accession>A0A4Q7UXR5</accession>
<dbReference type="EMBL" id="SHKL01000001">
    <property type="protein sequence ID" value="RZT85848.1"/>
    <property type="molecule type" value="Genomic_DNA"/>
</dbReference>
<keyword evidence="1" id="KW-0812">Transmembrane</keyword>
<sequence>MGWFLTPLRRYADFTGRARRTDYWMFVLFVGLGAVLLRFVDESLGATYADAGVEGGIPFVAGSGVLGSIYSLFLLVPTFAIGARRLHDIGVSGWLQLIAIIPVLGIIALLVLWVVNGTPGPNRHGPDPKTPAGPEDVDRG</sequence>
<evidence type="ECO:0000313" key="2">
    <source>
        <dbReference type="EMBL" id="RZT85848.1"/>
    </source>
</evidence>
<feature type="transmembrane region" description="Helical" evidence="1">
    <location>
        <begin position="21"/>
        <end position="40"/>
    </location>
</feature>
<dbReference type="PANTHER" id="PTHR34980">
    <property type="entry name" value="INNER MEMBRANE PROTEIN-RELATED-RELATED"/>
    <property type="match status" value="1"/>
</dbReference>
<feature type="transmembrane region" description="Helical" evidence="1">
    <location>
        <begin position="60"/>
        <end position="82"/>
    </location>
</feature>
<organism evidence="2 3">
    <name type="scientific">Pseudonocardia sediminis</name>
    <dbReference type="NCBI Taxonomy" id="1397368"/>
    <lineage>
        <taxon>Bacteria</taxon>
        <taxon>Bacillati</taxon>
        <taxon>Actinomycetota</taxon>
        <taxon>Actinomycetes</taxon>
        <taxon>Pseudonocardiales</taxon>
        <taxon>Pseudonocardiaceae</taxon>
        <taxon>Pseudonocardia</taxon>
    </lineage>
</organism>
<comment type="caution">
    <text evidence="2">The sequence shown here is derived from an EMBL/GenBank/DDBJ whole genome shotgun (WGS) entry which is preliminary data.</text>
</comment>
<keyword evidence="1" id="KW-0472">Membrane</keyword>